<accession>A0AAV2JYK0</accession>
<name>A0AAV2JYK0_KNICA</name>
<protein>
    <submittedName>
        <fullName evidence="1">Uncharacterized protein</fullName>
    </submittedName>
</protein>
<dbReference type="AlphaFoldDB" id="A0AAV2JYK0"/>
<keyword evidence="2" id="KW-1185">Reference proteome</keyword>
<organism evidence="1 2">
    <name type="scientific">Knipowitschia caucasica</name>
    <name type="common">Caucasian dwarf goby</name>
    <name type="synonym">Pomatoschistus caucasicus</name>
    <dbReference type="NCBI Taxonomy" id="637954"/>
    <lineage>
        <taxon>Eukaryota</taxon>
        <taxon>Metazoa</taxon>
        <taxon>Chordata</taxon>
        <taxon>Craniata</taxon>
        <taxon>Vertebrata</taxon>
        <taxon>Euteleostomi</taxon>
        <taxon>Actinopterygii</taxon>
        <taxon>Neopterygii</taxon>
        <taxon>Teleostei</taxon>
        <taxon>Neoteleostei</taxon>
        <taxon>Acanthomorphata</taxon>
        <taxon>Gobiaria</taxon>
        <taxon>Gobiiformes</taxon>
        <taxon>Gobioidei</taxon>
        <taxon>Gobiidae</taxon>
        <taxon>Gobiinae</taxon>
        <taxon>Knipowitschia</taxon>
    </lineage>
</organism>
<dbReference type="Proteomes" id="UP001497482">
    <property type="component" value="Chromosome 15"/>
</dbReference>
<reference evidence="1 2" key="1">
    <citation type="submission" date="2024-04" db="EMBL/GenBank/DDBJ databases">
        <authorList>
            <person name="Waldvogel A.-M."/>
            <person name="Schoenle A."/>
        </authorList>
    </citation>
    <scope>NUCLEOTIDE SEQUENCE [LARGE SCALE GENOMIC DNA]</scope>
</reference>
<dbReference type="EMBL" id="OZ035837">
    <property type="protein sequence ID" value="CAL1581710.1"/>
    <property type="molecule type" value="Genomic_DNA"/>
</dbReference>
<evidence type="ECO:0000313" key="1">
    <source>
        <dbReference type="EMBL" id="CAL1581710.1"/>
    </source>
</evidence>
<proteinExistence type="predicted"/>
<sequence length="70" mass="8108">MAPLIILQLHVVSVQQALDMMKQRWRWALDMMRQRWGRGVGAVCGRGECQAGAVVERQRRVWSRFPLCAL</sequence>
<evidence type="ECO:0000313" key="2">
    <source>
        <dbReference type="Proteomes" id="UP001497482"/>
    </source>
</evidence>
<gene>
    <name evidence="1" type="ORF">KC01_LOCUS12445</name>
</gene>